<reference evidence="1 2" key="1">
    <citation type="journal article" date="2014" name="Genome Biol. Evol.">
        <title>The secreted proteins of Achlya hypogyna and Thraustotheca clavata identify the ancestral oomycete secretome and reveal gene acquisitions by horizontal gene transfer.</title>
        <authorList>
            <person name="Misner I."/>
            <person name="Blouin N."/>
            <person name="Leonard G."/>
            <person name="Richards T.A."/>
            <person name="Lane C.E."/>
        </authorList>
    </citation>
    <scope>NUCLEOTIDE SEQUENCE [LARGE SCALE GENOMIC DNA]</scope>
    <source>
        <strain evidence="1 2">ATCC 34112</strain>
    </source>
</reference>
<dbReference type="OrthoDB" id="206107at2759"/>
<organism evidence="1 2">
    <name type="scientific">Thraustotheca clavata</name>
    <dbReference type="NCBI Taxonomy" id="74557"/>
    <lineage>
        <taxon>Eukaryota</taxon>
        <taxon>Sar</taxon>
        <taxon>Stramenopiles</taxon>
        <taxon>Oomycota</taxon>
        <taxon>Saprolegniomycetes</taxon>
        <taxon>Saprolegniales</taxon>
        <taxon>Achlyaceae</taxon>
        <taxon>Thraustotheca</taxon>
    </lineage>
</organism>
<name>A0A1V9ZT16_9STRA</name>
<proteinExistence type="predicted"/>
<protein>
    <submittedName>
        <fullName evidence="1">Uncharacterized protein</fullName>
    </submittedName>
</protein>
<dbReference type="PANTHER" id="PTHR35213:SF3">
    <property type="entry name" value="MYB-LIKE DOMAIN-CONTAINING PROTEIN"/>
    <property type="match status" value="1"/>
</dbReference>
<dbReference type="Proteomes" id="UP000243217">
    <property type="component" value="Unassembled WGS sequence"/>
</dbReference>
<dbReference type="AlphaFoldDB" id="A0A1V9ZT16"/>
<accession>A0A1V9ZT16</accession>
<evidence type="ECO:0000313" key="2">
    <source>
        <dbReference type="Proteomes" id="UP000243217"/>
    </source>
</evidence>
<dbReference type="EMBL" id="JNBS01001670">
    <property type="protein sequence ID" value="OQS01129.1"/>
    <property type="molecule type" value="Genomic_DNA"/>
</dbReference>
<comment type="caution">
    <text evidence="1">The sequence shown here is derived from an EMBL/GenBank/DDBJ whole genome shotgun (WGS) entry which is preliminary data.</text>
</comment>
<evidence type="ECO:0000313" key="1">
    <source>
        <dbReference type="EMBL" id="OQS01129.1"/>
    </source>
</evidence>
<keyword evidence="2" id="KW-1185">Reference proteome</keyword>
<sequence>MTKDLNYGKWIEAEEVYLLHLIECYLRGILEEDVRHLTLRKFLASRLHCDPMRISKRLNENRYLLGRAIKSNFNRKSYFPIQDFTQLDIKRVNAMKEARNYFYVALSRKIKLRQGRTLRKMTKKFKVMQIAHVLCKKTRHKKSSSEDFKLCIGHILN</sequence>
<dbReference type="PANTHER" id="PTHR35213">
    <property type="entry name" value="RING-TYPE DOMAIN-CONTAINING PROTEIN-RELATED"/>
    <property type="match status" value="1"/>
</dbReference>
<gene>
    <name evidence="1" type="ORF">THRCLA_21634</name>
</gene>